<evidence type="ECO:0000313" key="3">
    <source>
        <dbReference type="Proteomes" id="UP000754883"/>
    </source>
</evidence>
<accession>A0A9N9V058</accession>
<dbReference type="Proteomes" id="UP000754883">
    <property type="component" value="Unassembled WGS sequence"/>
</dbReference>
<organism evidence="2 3">
    <name type="scientific">Clonostachys byssicola</name>
    <dbReference type="NCBI Taxonomy" id="160290"/>
    <lineage>
        <taxon>Eukaryota</taxon>
        <taxon>Fungi</taxon>
        <taxon>Dikarya</taxon>
        <taxon>Ascomycota</taxon>
        <taxon>Pezizomycotina</taxon>
        <taxon>Sordariomycetes</taxon>
        <taxon>Hypocreomycetidae</taxon>
        <taxon>Hypocreales</taxon>
        <taxon>Bionectriaceae</taxon>
        <taxon>Clonostachys</taxon>
    </lineage>
</organism>
<gene>
    <name evidence="2" type="ORF">CBYS24578_00011914</name>
</gene>
<dbReference type="OrthoDB" id="5326346at2759"/>
<dbReference type="AlphaFoldDB" id="A0A9N9V058"/>
<name>A0A9N9V058_9HYPO</name>
<dbReference type="EMBL" id="CABFNO020001566">
    <property type="protein sequence ID" value="CAH0004373.1"/>
    <property type="molecule type" value="Genomic_DNA"/>
</dbReference>
<evidence type="ECO:0000256" key="1">
    <source>
        <dbReference type="SAM" id="MobiDB-lite"/>
    </source>
</evidence>
<protein>
    <recommendedName>
        <fullName evidence="4">BTB domain-containing protein</fullName>
    </recommendedName>
</protein>
<evidence type="ECO:0000313" key="2">
    <source>
        <dbReference type="EMBL" id="CAH0004373.1"/>
    </source>
</evidence>
<reference evidence="3" key="1">
    <citation type="submission" date="2019-06" db="EMBL/GenBank/DDBJ databases">
        <authorList>
            <person name="Broberg M."/>
        </authorList>
    </citation>
    <scope>NUCLEOTIDE SEQUENCE [LARGE SCALE GENOMIC DNA]</scope>
</reference>
<keyword evidence="3" id="KW-1185">Reference proteome</keyword>
<comment type="caution">
    <text evidence="2">The sequence shown here is derived from an EMBL/GenBank/DDBJ whole genome shotgun (WGS) entry which is preliminary data.</text>
</comment>
<reference evidence="2 3" key="2">
    <citation type="submission" date="2021-10" db="EMBL/GenBank/DDBJ databases">
        <authorList>
            <person name="Piombo E."/>
        </authorList>
    </citation>
    <scope>NUCLEOTIDE SEQUENCE [LARGE SCALE GENOMIC DNA]</scope>
</reference>
<sequence>MDAKPPKMLVFDEDGDTLIVLPYINEAADGQESIPNEDENSEKQSADGQEMIPNGDNNSEEQPADDTLETVRMKVSKKHLVLASRRAQKIFLGPWKETESEGTDGLHHWLFEPFFTPEAFEIVLNIIHGHTKKVPIAIGLATLADVAAVVDDLQCEDAVWFIVKSWIRLLAKHLPDCICEDLVRWILISSVFDEPSIFAECTQVAIQSACQRLDTIGLPIRPSIIDGIEAERIKLLDALMVYLEGLRDSLIRGTLGCNFECQSSHLGALLQGMHTIGILPILDVGSPKVEPSEAPHRGLSLLSVRDYFHGMPFPNVYIKSNNARNSIPSLHKCDLKWSLREHVSGMEDDISGLNLDEFVRK</sequence>
<evidence type="ECO:0008006" key="4">
    <source>
        <dbReference type="Google" id="ProtNLM"/>
    </source>
</evidence>
<proteinExistence type="predicted"/>
<feature type="region of interest" description="Disordered" evidence="1">
    <location>
        <begin position="26"/>
        <end position="66"/>
    </location>
</feature>